<keyword evidence="3" id="KW-1185">Reference proteome</keyword>
<feature type="signal peptide" evidence="1">
    <location>
        <begin position="1"/>
        <end position="21"/>
    </location>
</feature>
<accession>A0AAQ3MQ34</accession>
<sequence length="135" mass="14636">MFLSLQVYLSLLLSSTTSISSISGVVSKSLTLFISLLLPHSTMYNPITISTAPITLPTYSFSSNIKEPATATSTSSRGLKTDANNGPLILTHHAITTTIIPEATIPEYAEARSLMFQPNLHWLQSFSIHRAKTVA</sequence>
<protein>
    <submittedName>
        <fullName evidence="2">Uncharacterized protein</fullName>
    </submittedName>
</protein>
<proteinExistence type="predicted"/>
<evidence type="ECO:0000313" key="2">
    <source>
        <dbReference type="EMBL" id="WVY95267.1"/>
    </source>
</evidence>
<evidence type="ECO:0000313" key="3">
    <source>
        <dbReference type="Proteomes" id="UP001374535"/>
    </source>
</evidence>
<evidence type="ECO:0000256" key="1">
    <source>
        <dbReference type="SAM" id="SignalP"/>
    </source>
</evidence>
<keyword evidence="1" id="KW-0732">Signal</keyword>
<organism evidence="2 3">
    <name type="scientific">Vigna mungo</name>
    <name type="common">Black gram</name>
    <name type="synonym">Phaseolus mungo</name>
    <dbReference type="NCBI Taxonomy" id="3915"/>
    <lineage>
        <taxon>Eukaryota</taxon>
        <taxon>Viridiplantae</taxon>
        <taxon>Streptophyta</taxon>
        <taxon>Embryophyta</taxon>
        <taxon>Tracheophyta</taxon>
        <taxon>Spermatophyta</taxon>
        <taxon>Magnoliopsida</taxon>
        <taxon>eudicotyledons</taxon>
        <taxon>Gunneridae</taxon>
        <taxon>Pentapetalae</taxon>
        <taxon>rosids</taxon>
        <taxon>fabids</taxon>
        <taxon>Fabales</taxon>
        <taxon>Fabaceae</taxon>
        <taxon>Papilionoideae</taxon>
        <taxon>50 kb inversion clade</taxon>
        <taxon>NPAAA clade</taxon>
        <taxon>indigoferoid/millettioid clade</taxon>
        <taxon>Phaseoleae</taxon>
        <taxon>Vigna</taxon>
    </lineage>
</organism>
<dbReference type="Proteomes" id="UP001374535">
    <property type="component" value="Chromosome 10"/>
</dbReference>
<name>A0AAQ3MQ34_VIGMU</name>
<feature type="chain" id="PRO_5042870501" evidence="1">
    <location>
        <begin position="22"/>
        <end position="135"/>
    </location>
</feature>
<reference evidence="2 3" key="1">
    <citation type="journal article" date="2023" name="Life. Sci Alliance">
        <title>Evolutionary insights into 3D genome organization and epigenetic landscape of Vigna mungo.</title>
        <authorList>
            <person name="Junaid A."/>
            <person name="Singh B."/>
            <person name="Bhatia S."/>
        </authorList>
    </citation>
    <scope>NUCLEOTIDE SEQUENCE [LARGE SCALE GENOMIC DNA]</scope>
    <source>
        <strain evidence="2">Urdbean</strain>
    </source>
</reference>
<dbReference type="EMBL" id="CP144691">
    <property type="protein sequence ID" value="WVY95267.1"/>
    <property type="molecule type" value="Genomic_DNA"/>
</dbReference>
<gene>
    <name evidence="2" type="ORF">V8G54_034355</name>
</gene>
<dbReference type="AlphaFoldDB" id="A0AAQ3MQ34"/>